<dbReference type="InterPro" id="IPR013525">
    <property type="entry name" value="ABC2_TM"/>
</dbReference>
<dbReference type="GO" id="GO:0140359">
    <property type="term" value="F:ABC-type transporter activity"/>
    <property type="evidence" value="ECO:0007669"/>
    <property type="project" value="InterPro"/>
</dbReference>
<keyword evidence="11" id="KW-1185">Reference proteome</keyword>
<proteinExistence type="inferred from homology"/>
<evidence type="ECO:0000259" key="9">
    <source>
        <dbReference type="PROSITE" id="PS51012"/>
    </source>
</evidence>
<evidence type="ECO:0000256" key="2">
    <source>
        <dbReference type="ARBA" id="ARBA00007783"/>
    </source>
</evidence>
<keyword evidence="3" id="KW-0813">Transport</keyword>
<dbReference type="AlphaFoldDB" id="A0A8E2ID43"/>
<comment type="caution">
    <text evidence="10">The sequence shown here is derived from an EMBL/GenBank/DDBJ whole genome shotgun (WGS) entry which is preliminary data.</text>
</comment>
<dbReference type="EMBL" id="MTLA01000005">
    <property type="protein sequence ID" value="OOP70290.1"/>
    <property type="molecule type" value="Genomic_DNA"/>
</dbReference>
<evidence type="ECO:0000313" key="11">
    <source>
        <dbReference type="Proteomes" id="UP000189761"/>
    </source>
</evidence>
<protein>
    <submittedName>
        <fullName evidence="10">ABC transporter permease</fullName>
    </submittedName>
</protein>
<keyword evidence="5 8" id="KW-0812">Transmembrane</keyword>
<gene>
    <name evidence="10" type="ORF">BWZ43_00635</name>
</gene>
<sequence length="373" mass="41607">MNIFHIAMKEIKSDFLDIRTLVFMLAFPIVLMLVLGTALSSTFNASITIDDMNVLYKDQSNGEFSEYLNPFIKAAEKEGIHFKKAAENANGKEDMKQNKYDGYIEINPKGIQLYINNQNSIEGNILQGMLTSFVDKYNIASQVIKVAPEKVGMVFTNQKHESFIKETSLLPDKQPGSMDYYAIVMTTMIALYGAMSASSLINGERIRKTAIRLIVSPVKKSEIFIGKVLGNVVLNFICVLLVVFFSKLLFHVNWGDNIWMIFLVLLTEVILAVSFGLGISYITKSSAAATTIIMLVIQLSSFFGGAYFKIENPEGMMNFLTKLSPLTWENQAITKIIYANDFSAAIPALTINICVAIVFLLIAVTFLKRQEGL</sequence>
<evidence type="ECO:0000256" key="5">
    <source>
        <dbReference type="ARBA" id="ARBA00022692"/>
    </source>
</evidence>
<comment type="similarity">
    <text evidence="2">Belongs to the ABC-2 integral membrane protein family.</text>
</comment>
<evidence type="ECO:0000256" key="1">
    <source>
        <dbReference type="ARBA" id="ARBA00004651"/>
    </source>
</evidence>
<keyword evidence="7 8" id="KW-0472">Membrane</keyword>
<organism evidence="10 11">
    <name type="scientific">Heyndrickxia oleronia</name>
    <dbReference type="NCBI Taxonomy" id="38875"/>
    <lineage>
        <taxon>Bacteria</taxon>
        <taxon>Bacillati</taxon>
        <taxon>Bacillota</taxon>
        <taxon>Bacilli</taxon>
        <taxon>Bacillales</taxon>
        <taxon>Bacillaceae</taxon>
        <taxon>Heyndrickxia</taxon>
    </lineage>
</organism>
<dbReference type="RefSeq" id="WP_078109166.1">
    <property type="nucleotide sequence ID" value="NZ_CP065424.1"/>
</dbReference>
<feature type="transmembrane region" description="Helical" evidence="8">
    <location>
        <begin position="180"/>
        <end position="203"/>
    </location>
</feature>
<dbReference type="Proteomes" id="UP000189761">
    <property type="component" value="Unassembled WGS sequence"/>
</dbReference>
<evidence type="ECO:0000256" key="6">
    <source>
        <dbReference type="ARBA" id="ARBA00022989"/>
    </source>
</evidence>
<name>A0A8E2ID43_9BACI</name>
<dbReference type="InterPro" id="IPR051449">
    <property type="entry name" value="ABC-2_transporter_component"/>
</dbReference>
<reference evidence="10 11" key="1">
    <citation type="submission" date="2017-01" db="EMBL/GenBank/DDBJ databases">
        <title>Draft genome sequence of Bacillus oleronius.</title>
        <authorList>
            <person name="Allam M."/>
        </authorList>
    </citation>
    <scope>NUCLEOTIDE SEQUENCE [LARGE SCALE GENOMIC DNA]</scope>
    <source>
        <strain evidence="10 11">DSM 9356</strain>
    </source>
</reference>
<evidence type="ECO:0000256" key="8">
    <source>
        <dbReference type="SAM" id="Phobius"/>
    </source>
</evidence>
<evidence type="ECO:0000256" key="7">
    <source>
        <dbReference type="ARBA" id="ARBA00023136"/>
    </source>
</evidence>
<dbReference type="InterPro" id="IPR047817">
    <property type="entry name" value="ABC2_TM_bact-type"/>
</dbReference>
<evidence type="ECO:0000256" key="3">
    <source>
        <dbReference type="ARBA" id="ARBA00022448"/>
    </source>
</evidence>
<feature type="transmembrane region" description="Helical" evidence="8">
    <location>
        <begin position="344"/>
        <end position="367"/>
    </location>
</feature>
<comment type="subcellular location">
    <subcellularLocation>
        <location evidence="1">Cell membrane</location>
        <topology evidence="1">Multi-pass membrane protein</topology>
    </subcellularLocation>
</comment>
<evidence type="ECO:0000313" key="10">
    <source>
        <dbReference type="EMBL" id="OOP70290.1"/>
    </source>
</evidence>
<keyword evidence="4" id="KW-1003">Cell membrane</keyword>
<keyword evidence="6 8" id="KW-1133">Transmembrane helix</keyword>
<feature type="transmembrane region" description="Helical" evidence="8">
    <location>
        <begin position="21"/>
        <end position="43"/>
    </location>
</feature>
<dbReference type="PANTHER" id="PTHR30294">
    <property type="entry name" value="MEMBRANE COMPONENT OF ABC TRANSPORTER YHHJ-RELATED"/>
    <property type="match status" value="1"/>
</dbReference>
<feature type="transmembrane region" description="Helical" evidence="8">
    <location>
        <begin position="286"/>
        <end position="308"/>
    </location>
</feature>
<feature type="transmembrane region" description="Helical" evidence="8">
    <location>
        <begin position="258"/>
        <end position="279"/>
    </location>
</feature>
<dbReference type="PROSITE" id="PS51012">
    <property type="entry name" value="ABC_TM2"/>
    <property type="match status" value="1"/>
</dbReference>
<feature type="transmembrane region" description="Helical" evidence="8">
    <location>
        <begin position="224"/>
        <end position="246"/>
    </location>
</feature>
<dbReference type="PANTHER" id="PTHR30294:SF48">
    <property type="entry name" value="LINEARMYCIN RESISTANCE PERMEASE PROTEIN LNRM"/>
    <property type="match status" value="1"/>
</dbReference>
<dbReference type="Pfam" id="PF12698">
    <property type="entry name" value="ABC2_membrane_3"/>
    <property type="match status" value="1"/>
</dbReference>
<feature type="domain" description="ABC transmembrane type-2" evidence="9">
    <location>
        <begin position="140"/>
        <end position="370"/>
    </location>
</feature>
<dbReference type="GO" id="GO:0005886">
    <property type="term" value="C:plasma membrane"/>
    <property type="evidence" value="ECO:0007669"/>
    <property type="project" value="UniProtKB-SubCell"/>
</dbReference>
<accession>A0A8E2ID43</accession>
<evidence type="ECO:0000256" key="4">
    <source>
        <dbReference type="ARBA" id="ARBA00022475"/>
    </source>
</evidence>